<dbReference type="InterPro" id="IPR016181">
    <property type="entry name" value="Acyl_CoA_acyltransferase"/>
</dbReference>
<evidence type="ECO:0000313" key="2">
    <source>
        <dbReference type="EMBL" id="KAA1378474.1"/>
    </source>
</evidence>
<dbReference type="GO" id="GO:0016747">
    <property type="term" value="F:acyltransferase activity, transferring groups other than amino-acyl groups"/>
    <property type="evidence" value="ECO:0007669"/>
    <property type="project" value="InterPro"/>
</dbReference>
<dbReference type="RefSeq" id="WP_129182588.1">
    <property type="nucleotide sequence ID" value="NZ_JAGIOG010000001.1"/>
</dbReference>
<dbReference type="PROSITE" id="PS51186">
    <property type="entry name" value="GNAT"/>
    <property type="match status" value="1"/>
</dbReference>
<evidence type="ECO:0000313" key="3">
    <source>
        <dbReference type="Proteomes" id="UP001515100"/>
    </source>
</evidence>
<keyword evidence="3" id="KW-1185">Reference proteome</keyword>
<evidence type="ECO:0000259" key="1">
    <source>
        <dbReference type="PROSITE" id="PS51186"/>
    </source>
</evidence>
<dbReference type="AlphaFoldDB" id="A0A641AMH2"/>
<dbReference type="InterPro" id="IPR038764">
    <property type="entry name" value="GNAT_N_AcTrfase_prd"/>
</dbReference>
<dbReference type="PANTHER" id="PTHR41700:SF1">
    <property type="entry name" value="N-ACETYLTRANSFERASE DOMAIN-CONTAINING PROTEIN"/>
    <property type="match status" value="1"/>
</dbReference>
<dbReference type="Proteomes" id="UP001515100">
    <property type="component" value="Unassembled WGS sequence"/>
</dbReference>
<reference evidence="2" key="1">
    <citation type="submission" date="2019-09" db="EMBL/GenBank/DDBJ databases">
        <authorList>
            <person name="Li J."/>
        </authorList>
    </citation>
    <scope>NUCLEOTIDE SEQUENCE [LARGE SCALE GENOMIC DNA]</scope>
    <source>
        <strain evidence="2">NRBC 14897</strain>
    </source>
</reference>
<dbReference type="OrthoDB" id="9797990at2"/>
<name>A0A641AMH2_9ACTN</name>
<dbReference type="EMBL" id="SDPP02000002">
    <property type="protein sequence ID" value="KAA1378474.1"/>
    <property type="molecule type" value="Genomic_DNA"/>
</dbReference>
<feature type="domain" description="N-acetyltransferase" evidence="1">
    <location>
        <begin position="1"/>
        <end position="145"/>
    </location>
</feature>
<protein>
    <recommendedName>
        <fullName evidence="1">N-acetyltransferase domain-containing protein</fullName>
    </recommendedName>
</protein>
<proteinExistence type="predicted"/>
<sequence>MPINDVTDISRLREVEQVLSSIWGSESSPVPLDILRAVTHAGGHVAGCWEDETLVAASVATPADQVTLYSIVVGVTSGQTGRGLGQMMKQHQRAWALSAGFSNIRWTVDPLLRLNAHFNLLRLGAHTSGYEEDFFGAVHDAFNDGGPSDRLVVDWPLDADPRRPSPGWSAGAVTIEQGPDRLPAVIRDGPLTWLRIPDDIVFLRATDAEASDAWTQIYRTHMSAPMRSRHVTVAGLTTAGWYVLEQRA</sequence>
<accession>A0A641AMH2</accession>
<comment type="caution">
    <text evidence="2">The sequence shown here is derived from an EMBL/GenBank/DDBJ whole genome shotgun (WGS) entry which is preliminary data.</text>
</comment>
<dbReference type="PANTHER" id="PTHR41700">
    <property type="entry name" value="GCN5-RELATED N-ACETYLTRANSFERASE"/>
    <property type="match status" value="1"/>
</dbReference>
<organism evidence="2 3">
    <name type="scientific">Aeromicrobium fastidiosum</name>
    <dbReference type="NCBI Taxonomy" id="52699"/>
    <lineage>
        <taxon>Bacteria</taxon>
        <taxon>Bacillati</taxon>
        <taxon>Actinomycetota</taxon>
        <taxon>Actinomycetes</taxon>
        <taxon>Propionibacteriales</taxon>
        <taxon>Nocardioidaceae</taxon>
        <taxon>Aeromicrobium</taxon>
    </lineage>
</organism>
<dbReference type="SUPFAM" id="SSF55729">
    <property type="entry name" value="Acyl-CoA N-acyltransferases (Nat)"/>
    <property type="match status" value="1"/>
</dbReference>
<dbReference type="InterPro" id="IPR000182">
    <property type="entry name" value="GNAT_dom"/>
</dbReference>
<gene>
    <name evidence="2" type="ORF">ESP62_008965</name>
</gene>